<organism evidence="2 3">
    <name type="scientific">Sphingobium rhizovicinum</name>
    <dbReference type="NCBI Taxonomy" id="432308"/>
    <lineage>
        <taxon>Bacteria</taxon>
        <taxon>Pseudomonadati</taxon>
        <taxon>Pseudomonadota</taxon>
        <taxon>Alphaproteobacteria</taxon>
        <taxon>Sphingomonadales</taxon>
        <taxon>Sphingomonadaceae</taxon>
        <taxon>Sphingobium</taxon>
    </lineage>
</organism>
<keyword evidence="3" id="KW-1185">Reference proteome</keyword>
<comment type="caution">
    <text evidence="2">The sequence shown here is derived from an EMBL/GenBank/DDBJ whole genome shotgun (WGS) entry which is preliminary data.</text>
</comment>
<dbReference type="RefSeq" id="WP_380797864.1">
    <property type="nucleotide sequence ID" value="NZ_JBHRVU010000004.1"/>
</dbReference>
<reference evidence="3" key="1">
    <citation type="journal article" date="2019" name="Int. J. Syst. Evol. Microbiol.">
        <title>The Global Catalogue of Microorganisms (GCM) 10K type strain sequencing project: providing services to taxonomists for standard genome sequencing and annotation.</title>
        <authorList>
            <consortium name="The Broad Institute Genomics Platform"/>
            <consortium name="The Broad Institute Genome Sequencing Center for Infectious Disease"/>
            <person name="Wu L."/>
            <person name="Ma J."/>
        </authorList>
    </citation>
    <scope>NUCLEOTIDE SEQUENCE [LARGE SCALE GENOMIC DNA]</scope>
    <source>
        <strain evidence="3">CCM 7491</strain>
    </source>
</reference>
<accession>A0ABV7NHM7</accession>
<keyword evidence="1" id="KW-0472">Membrane</keyword>
<evidence type="ECO:0000313" key="2">
    <source>
        <dbReference type="EMBL" id="MFC3442994.1"/>
    </source>
</evidence>
<keyword evidence="1" id="KW-1133">Transmembrane helix</keyword>
<dbReference type="Proteomes" id="UP001595681">
    <property type="component" value="Unassembled WGS sequence"/>
</dbReference>
<evidence type="ECO:0000256" key="1">
    <source>
        <dbReference type="SAM" id="Phobius"/>
    </source>
</evidence>
<gene>
    <name evidence="2" type="ORF">ACFOKF_17620</name>
</gene>
<feature type="transmembrane region" description="Helical" evidence="1">
    <location>
        <begin position="58"/>
        <end position="78"/>
    </location>
</feature>
<protein>
    <recommendedName>
        <fullName evidence="4">DUF4175 domain-containing protein</fullName>
    </recommendedName>
</protein>
<keyword evidence="1" id="KW-0812">Transmembrane</keyword>
<proteinExistence type="predicted"/>
<dbReference type="EMBL" id="JBHRVU010000004">
    <property type="protein sequence ID" value="MFC3442994.1"/>
    <property type="molecule type" value="Genomic_DNA"/>
</dbReference>
<sequence>MQGIDPSTRAGRKALRHEMRMVAVRPRRWGLWLLAIGALLLIAPSAFGLHSLMGWSPVWLGLIACLAALPLLVAGAVLRRRYRKGRMMEWGIGRT</sequence>
<evidence type="ECO:0000313" key="3">
    <source>
        <dbReference type="Proteomes" id="UP001595681"/>
    </source>
</evidence>
<name>A0ABV7NHM7_9SPHN</name>
<evidence type="ECO:0008006" key="4">
    <source>
        <dbReference type="Google" id="ProtNLM"/>
    </source>
</evidence>